<gene>
    <name evidence="2" type="ORF">BN1723_004438</name>
</gene>
<proteinExistence type="predicted"/>
<dbReference type="Proteomes" id="UP000045706">
    <property type="component" value="Unassembled WGS sequence"/>
</dbReference>
<accession>A0A0G4MXC5</accession>
<organism evidence="2 3">
    <name type="scientific">Verticillium longisporum</name>
    <name type="common">Verticillium dahliae var. longisporum</name>
    <dbReference type="NCBI Taxonomy" id="100787"/>
    <lineage>
        <taxon>Eukaryota</taxon>
        <taxon>Fungi</taxon>
        <taxon>Dikarya</taxon>
        <taxon>Ascomycota</taxon>
        <taxon>Pezizomycotina</taxon>
        <taxon>Sordariomycetes</taxon>
        <taxon>Hypocreomycetidae</taxon>
        <taxon>Glomerellales</taxon>
        <taxon>Plectosphaerellaceae</taxon>
        <taxon>Verticillium</taxon>
    </lineage>
</organism>
<protein>
    <submittedName>
        <fullName evidence="2">Uncharacterized protein</fullName>
    </submittedName>
</protein>
<name>A0A0G4MXC5_VERLO</name>
<evidence type="ECO:0000256" key="1">
    <source>
        <dbReference type="SAM" id="SignalP"/>
    </source>
</evidence>
<keyword evidence="1" id="KW-0732">Signal</keyword>
<evidence type="ECO:0000313" key="3">
    <source>
        <dbReference type="Proteomes" id="UP000045706"/>
    </source>
</evidence>
<reference evidence="3" key="1">
    <citation type="submission" date="2015-05" db="EMBL/GenBank/DDBJ databases">
        <authorList>
            <person name="Fogelqvist Johan"/>
        </authorList>
    </citation>
    <scope>NUCLEOTIDE SEQUENCE [LARGE SCALE GENOMIC DNA]</scope>
</reference>
<feature type="signal peptide" evidence="1">
    <location>
        <begin position="1"/>
        <end position="19"/>
    </location>
</feature>
<sequence>MKFSQTAAALLSLASVTAAAQCKPKIESEAFQAEIKTENLWSHLVALNDIAFKVGGGNRAFGLPGYAASVDYIYLVAHLQRDGDQGLEAGFPRLGKEGDDRDWGYTTAADSEDLLERIERLVRGVVEGGHCCAFVYTQLADIEQETNGLYTFGRKEKLDAARVKALIEEALKAFYARVEGQ</sequence>
<feature type="chain" id="PRO_5002567453" evidence="1">
    <location>
        <begin position="20"/>
        <end position="181"/>
    </location>
</feature>
<dbReference type="AlphaFoldDB" id="A0A0G4MXC5"/>
<evidence type="ECO:0000313" key="2">
    <source>
        <dbReference type="EMBL" id="CRK38710.1"/>
    </source>
</evidence>
<dbReference type="EMBL" id="CVQI01031607">
    <property type="protein sequence ID" value="CRK38710.1"/>
    <property type="molecule type" value="Genomic_DNA"/>
</dbReference>